<keyword evidence="1" id="KW-0812">Transmembrane</keyword>
<protein>
    <submittedName>
        <fullName evidence="2">Pilus assembly protein Flp/PilA</fullName>
    </submittedName>
</protein>
<sequence length="56" mass="5826">MRMLKSFVADRSGATAVEYGLLAALISIGLLGGLGAFRDQLQTVFLTIRDAIVGAG</sequence>
<dbReference type="EMBL" id="PZZZ01000003">
    <property type="protein sequence ID" value="PTM96599.1"/>
    <property type="molecule type" value="Genomic_DNA"/>
</dbReference>
<comment type="caution">
    <text evidence="2">The sequence shown here is derived from an EMBL/GenBank/DDBJ whole genome shotgun (WGS) entry which is preliminary data.</text>
</comment>
<organism evidence="2 3">
    <name type="scientific">Mycoplana dimorpha</name>
    <dbReference type="NCBI Taxonomy" id="28320"/>
    <lineage>
        <taxon>Bacteria</taxon>
        <taxon>Pseudomonadati</taxon>
        <taxon>Pseudomonadota</taxon>
        <taxon>Alphaproteobacteria</taxon>
        <taxon>Hyphomicrobiales</taxon>
        <taxon>Rhizobiaceae</taxon>
        <taxon>Mycoplana</taxon>
    </lineage>
</organism>
<reference evidence="2 3" key="1">
    <citation type="submission" date="2018-04" db="EMBL/GenBank/DDBJ databases">
        <title>Genomic Encyclopedia of Type Strains, Phase IV (KMG-IV): sequencing the most valuable type-strain genomes for metagenomic binning, comparative biology and taxonomic classification.</title>
        <authorList>
            <person name="Goeker M."/>
        </authorList>
    </citation>
    <scope>NUCLEOTIDE SEQUENCE [LARGE SCALE GENOMIC DNA]</scope>
    <source>
        <strain evidence="2 3">DSM 7138</strain>
    </source>
</reference>
<evidence type="ECO:0000256" key="1">
    <source>
        <dbReference type="SAM" id="Phobius"/>
    </source>
</evidence>
<dbReference type="Pfam" id="PF04964">
    <property type="entry name" value="Flp_Fap"/>
    <property type="match status" value="1"/>
</dbReference>
<feature type="transmembrane region" description="Helical" evidence="1">
    <location>
        <begin position="20"/>
        <end position="37"/>
    </location>
</feature>
<keyword evidence="1" id="KW-1133">Transmembrane helix</keyword>
<gene>
    <name evidence="2" type="ORF">C7449_103620</name>
</gene>
<dbReference type="RefSeq" id="WP_108002623.1">
    <property type="nucleotide sequence ID" value="NZ_JBHEEX010000020.1"/>
</dbReference>
<proteinExistence type="predicted"/>
<accession>A0A2T5BC88</accession>
<dbReference type="Proteomes" id="UP000241247">
    <property type="component" value="Unassembled WGS sequence"/>
</dbReference>
<evidence type="ECO:0000313" key="2">
    <source>
        <dbReference type="EMBL" id="PTM96599.1"/>
    </source>
</evidence>
<dbReference type="InterPro" id="IPR007047">
    <property type="entry name" value="Flp_Fap"/>
</dbReference>
<evidence type="ECO:0000313" key="3">
    <source>
        <dbReference type="Proteomes" id="UP000241247"/>
    </source>
</evidence>
<dbReference type="AlphaFoldDB" id="A0A2T5BC88"/>
<keyword evidence="3" id="KW-1185">Reference proteome</keyword>
<name>A0A2T5BC88_MYCDI</name>
<keyword evidence="1" id="KW-0472">Membrane</keyword>